<comment type="subcellular location">
    <subcellularLocation>
        <location evidence="1">Mitochondrion</location>
    </subcellularLocation>
</comment>
<dbReference type="Gene3D" id="3.90.1200.10">
    <property type="match status" value="1"/>
</dbReference>
<gene>
    <name evidence="9" type="ORF">EJ08DRAFT_671105</name>
</gene>
<dbReference type="SUPFAM" id="SSF56112">
    <property type="entry name" value="Protein kinase-like (PK-like)"/>
    <property type="match status" value="1"/>
</dbReference>
<evidence type="ECO:0000256" key="4">
    <source>
        <dbReference type="ARBA" id="ARBA00022946"/>
    </source>
</evidence>
<evidence type="ECO:0000256" key="2">
    <source>
        <dbReference type="ARBA" id="ARBA00005543"/>
    </source>
</evidence>
<dbReference type="Pfam" id="PF01636">
    <property type="entry name" value="APH"/>
    <property type="match status" value="1"/>
</dbReference>
<evidence type="ECO:0000256" key="6">
    <source>
        <dbReference type="ARBA" id="ARBA00031849"/>
    </source>
</evidence>
<organism evidence="9 10">
    <name type="scientific">Tothia fuscella</name>
    <dbReference type="NCBI Taxonomy" id="1048955"/>
    <lineage>
        <taxon>Eukaryota</taxon>
        <taxon>Fungi</taxon>
        <taxon>Dikarya</taxon>
        <taxon>Ascomycota</taxon>
        <taxon>Pezizomycotina</taxon>
        <taxon>Dothideomycetes</taxon>
        <taxon>Pleosporomycetidae</taxon>
        <taxon>Venturiales</taxon>
        <taxon>Cylindrosympodiaceae</taxon>
        <taxon>Tothia</taxon>
    </lineage>
</organism>
<evidence type="ECO:0000256" key="7">
    <source>
        <dbReference type="SAM" id="MobiDB-lite"/>
    </source>
</evidence>
<comment type="similarity">
    <text evidence="2">Belongs to the AIM9 family.</text>
</comment>
<protein>
    <recommendedName>
        <fullName evidence="3">Altered inheritance of mitochondria protein 9, mitochondrial</fullName>
    </recommendedName>
    <alternativeName>
        <fullName evidence="6">Found in mitochondrial proteome protein 29</fullName>
    </alternativeName>
</protein>
<evidence type="ECO:0000256" key="5">
    <source>
        <dbReference type="ARBA" id="ARBA00023128"/>
    </source>
</evidence>
<sequence>MRNLRIISTILGRNAWQKPRVTLQILLRVRSSQVSKDSSTLSIPPGLENDPYDYTDGRWLHQDRIQRQARHVKFDFHALCKRVIELSPQARRVTHCEKKEGGSNRVFVFTLDNGERLVARIPFGIAGPRRYTMGSEVATMEYLRAKTTIPIPKFRDWSDETSRIGCEYMIMEHAPGVQLHGVWPKMNTHQRMLCIKALAKIIQQMTQLKFPALGDDFCIGAHTGTHFWDCDPTSPSSYTRTPPNRGPWSTIEEYNLALIDAGIAQIPDNPYVSDNNLSYRGSADEHLRLLEIARVIVTKQLPNTPQVRATSTRTLLHPDLHARNIFVSEEDPAQITAIIDWQSTSIEPAFRYVNYEPDMIDFLSRDSQYAGAIPIMSEETESLETKAKREKDIEICRKTYAVGLQAWSPALFLTKVLEEDYFRLLRFVPNSWAIGAAAIRQELIDLKHDWKKLDIPGECAYQPSSGELLNHKKDYEDLEVRHKLKLWLQDSLDSNGDGWVPTEEFEAAGEVHKSAFEIWLESSREEFENGEKEATEEWARELWPWDGNGKL</sequence>
<feature type="domain" description="Aminoglycoside phosphotransferase" evidence="8">
    <location>
        <begin position="100"/>
        <end position="348"/>
    </location>
</feature>
<dbReference type="PANTHER" id="PTHR36091">
    <property type="entry name" value="ALTERED INHERITANCE OF MITOCHONDRIA PROTEIN 9, MITOCHONDRIAL"/>
    <property type="match status" value="1"/>
</dbReference>
<feature type="region of interest" description="Disordered" evidence="7">
    <location>
        <begin position="530"/>
        <end position="551"/>
    </location>
</feature>
<evidence type="ECO:0000256" key="3">
    <source>
        <dbReference type="ARBA" id="ARBA00016197"/>
    </source>
</evidence>
<evidence type="ECO:0000313" key="10">
    <source>
        <dbReference type="Proteomes" id="UP000800235"/>
    </source>
</evidence>
<comment type="caution">
    <text evidence="9">The sequence shown here is derived from an EMBL/GenBank/DDBJ whole genome shotgun (WGS) entry which is preliminary data.</text>
</comment>
<feature type="compositionally biased region" description="Basic and acidic residues" evidence="7">
    <location>
        <begin position="530"/>
        <end position="540"/>
    </location>
</feature>
<dbReference type="EMBL" id="MU007048">
    <property type="protein sequence ID" value="KAF2429358.1"/>
    <property type="molecule type" value="Genomic_DNA"/>
</dbReference>
<name>A0A9P4NPZ7_9PEZI</name>
<dbReference type="Proteomes" id="UP000800235">
    <property type="component" value="Unassembled WGS sequence"/>
</dbReference>
<keyword evidence="4" id="KW-0809">Transit peptide</keyword>
<keyword evidence="10" id="KW-1185">Reference proteome</keyword>
<proteinExistence type="inferred from homology"/>
<evidence type="ECO:0000259" key="8">
    <source>
        <dbReference type="Pfam" id="PF01636"/>
    </source>
</evidence>
<reference evidence="9" key="1">
    <citation type="journal article" date="2020" name="Stud. Mycol.">
        <title>101 Dothideomycetes genomes: a test case for predicting lifestyles and emergence of pathogens.</title>
        <authorList>
            <person name="Haridas S."/>
            <person name="Albert R."/>
            <person name="Binder M."/>
            <person name="Bloem J."/>
            <person name="Labutti K."/>
            <person name="Salamov A."/>
            <person name="Andreopoulos B."/>
            <person name="Baker S."/>
            <person name="Barry K."/>
            <person name="Bills G."/>
            <person name="Bluhm B."/>
            <person name="Cannon C."/>
            <person name="Castanera R."/>
            <person name="Culley D."/>
            <person name="Daum C."/>
            <person name="Ezra D."/>
            <person name="Gonzalez J."/>
            <person name="Henrissat B."/>
            <person name="Kuo A."/>
            <person name="Liang C."/>
            <person name="Lipzen A."/>
            <person name="Lutzoni F."/>
            <person name="Magnuson J."/>
            <person name="Mondo S."/>
            <person name="Nolan M."/>
            <person name="Ohm R."/>
            <person name="Pangilinan J."/>
            <person name="Park H.-J."/>
            <person name="Ramirez L."/>
            <person name="Alfaro M."/>
            <person name="Sun H."/>
            <person name="Tritt A."/>
            <person name="Yoshinaga Y."/>
            <person name="Zwiers L.-H."/>
            <person name="Turgeon B."/>
            <person name="Goodwin S."/>
            <person name="Spatafora J."/>
            <person name="Crous P."/>
            <person name="Grigoriev I."/>
        </authorList>
    </citation>
    <scope>NUCLEOTIDE SEQUENCE</scope>
    <source>
        <strain evidence="9">CBS 130266</strain>
    </source>
</reference>
<dbReference type="InterPro" id="IPR002575">
    <property type="entry name" value="Aminoglycoside_PTrfase"/>
</dbReference>
<dbReference type="GO" id="GO:0005739">
    <property type="term" value="C:mitochondrion"/>
    <property type="evidence" value="ECO:0007669"/>
    <property type="project" value="UniProtKB-SubCell"/>
</dbReference>
<evidence type="ECO:0000256" key="1">
    <source>
        <dbReference type="ARBA" id="ARBA00004173"/>
    </source>
</evidence>
<dbReference type="AlphaFoldDB" id="A0A9P4NPZ7"/>
<dbReference type="Gene3D" id="3.30.200.20">
    <property type="entry name" value="Phosphorylase Kinase, domain 1"/>
    <property type="match status" value="1"/>
</dbReference>
<evidence type="ECO:0000313" key="9">
    <source>
        <dbReference type="EMBL" id="KAF2429358.1"/>
    </source>
</evidence>
<dbReference type="InterPro" id="IPR051035">
    <property type="entry name" value="Mito_inheritance_9"/>
</dbReference>
<accession>A0A9P4NPZ7</accession>
<dbReference type="InterPro" id="IPR011009">
    <property type="entry name" value="Kinase-like_dom_sf"/>
</dbReference>
<dbReference type="OrthoDB" id="2831558at2759"/>
<keyword evidence="5" id="KW-0496">Mitochondrion</keyword>
<dbReference type="PANTHER" id="PTHR36091:SF1">
    <property type="entry name" value="ALTERED INHERITANCE OF MITOCHONDRIA PROTEIN 9, MITOCHONDRIAL"/>
    <property type="match status" value="1"/>
</dbReference>